<organism evidence="11 12">
    <name type="scientific">Desulfacinum infernum DSM 9756</name>
    <dbReference type="NCBI Taxonomy" id="1121391"/>
    <lineage>
        <taxon>Bacteria</taxon>
        <taxon>Pseudomonadati</taxon>
        <taxon>Thermodesulfobacteriota</taxon>
        <taxon>Syntrophobacteria</taxon>
        <taxon>Syntrophobacterales</taxon>
        <taxon>Syntrophobacteraceae</taxon>
        <taxon>Desulfacinum</taxon>
    </lineage>
</organism>
<dbReference type="STRING" id="1121391.SAMN02745206_00940"/>
<dbReference type="Gene3D" id="3.60.15.10">
    <property type="entry name" value="Ribonuclease Z/Hydroxyacylglutathione hydrolase-like"/>
    <property type="match status" value="1"/>
</dbReference>
<feature type="transmembrane region" description="Helical" evidence="7">
    <location>
        <begin position="634"/>
        <end position="654"/>
    </location>
</feature>
<evidence type="ECO:0000259" key="9">
    <source>
        <dbReference type="Pfam" id="PF03772"/>
    </source>
</evidence>
<feature type="transmembrane region" description="Helical" evidence="7">
    <location>
        <begin position="537"/>
        <end position="556"/>
    </location>
</feature>
<feature type="transmembrane region" description="Helical" evidence="7">
    <location>
        <begin position="497"/>
        <end position="517"/>
    </location>
</feature>
<feature type="transmembrane region" description="Helical" evidence="7">
    <location>
        <begin position="87"/>
        <end position="105"/>
    </location>
</feature>
<keyword evidence="3 7" id="KW-0812">Transmembrane</keyword>
<evidence type="ECO:0000256" key="6">
    <source>
        <dbReference type="SAM" id="MobiDB-lite"/>
    </source>
</evidence>
<dbReference type="GO" id="GO:0005886">
    <property type="term" value="C:plasma membrane"/>
    <property type="evidence" value="ECO:0007669"/>
    <property type="project" value="UniProtKB-SubCell"/>
</dbReference>
<sequence>MKLWMKNCGPWAPASGGSGSSAPPGSRPLVPVAVAFAGGITARHLAGGIPGALRTTLLSTLIALFALSLLALILRKRHNPPAFPGKRVFTAVLWLGVSFATGCFLQHRAEVKSRFPEWLAPHLDGPEETVTAVVSGFPDFYPEKTVLPVTLLHMGNPLSHPSSSVIPASPRITDHRSRITDNPPRPSFGKGGRRSTLLRKSPGNAEDTFGTDLSPRYSSPMTHHPSRLTAHSSLFTHHSSPVTHHSRSEVLVRLVVRDLEGDWRVGDVFAARLKLRSFRNFENPGRFDYVAFQARQGIFARAFLKTDRAMERLPGLFRLSPQTEPSPIGKFEEIPAWLSGNIHRWVDGMRQRSRRAILQALEGGTAAVNCALLLGYRHMIPPERITRFREAGVMHLLAISGLHVGIVAWVAFWAVRLLLRLLFPRLLETVPDVQAGWAAALAAAALYALLAGLALPTQRALCMLGLAVAAVWSFRRPDPLSLTAAAALAVLASDPWNLFRASFQLSFAAFLGIALLYPRMSRRVERRWPGFRSGKTFWLRPFVDAFLLSAAATVAVTPLSAYHFHGLSLVGLAANTLVVPVMGLAVLPSGLAGLAFHPVLPGTGSLLLKLSGGVLHGALKAVDAFADLPFAHTYVGRISVGGLIACYGSAWLLLSSLPVKKKAALAAALGITAGAVWLLDRIPDASPPSPLRVTVLHVGQGSSTLVRCGRDGALLVDGGGFYDDSFDVGRAVVAPALWALGVRRLDWVVLSHDQADHRNGLKFILKHFPVGRYLESGLTDDASGETPTAAIAGKRGIPVLSLMDLREENRQTNAKPLGPFPSTPLPAGSFAPPRHEPPVAAFPLGDCRAWVLHPSRDYVERVWDGVDLNEVSVVLAVTYGKTGVLIPGDISTEVEAHALARLPKGGLRWILVAPHHGSAHSTGPALLDALRPQAVLVSCGHLNPFRFPASAFLERCRTRDIPVLRTDRHGALFAESDGLHWKLRTFSGGRPDLTEARCGSFSGSTGMSFLPAAQPFRAARRLSDNGFFASFCPHPSSPRKRGSRIPGNLWTPACAGVTGGGVFGQPPSPSHNRKTFDHFP</sequence>
<dbReference type="SUPFAM" id="SSF56281">
    <property type="entry name" value="Metallo-hydrolase/oxidoreductase"/>
    <property type="match status" value="1"/>
</dbReference>
<feature type="transmembrane region" description="Helical" evidence="7">
    <location>
        <begin position="393"/>
        <end position="415"/>
    </location>
</feature>
<evidence type="ECO:0000313" key="11">
    <source>
        <dbReference type="EMBL" id="SHE86616.1"/>
    </source>
</evidence>
<dbReference type="Pfam" id="PF13567">
    <property type="entry name" value="DUF4131"/>
    <property type="match status" value="1"/>
</dbReference>
<keyword evidence="2" id="KW-1003">Cell membrane</keyword>
<feature type="transmembrane region" description="Helical" evidence="7">
    <location>
        <begin position="562"/>
        <end position="587"/>
    </location>
</feature>
<evidence type="ECO:0000256" key="5">
    <source>
        <dbReference type="ARBA" id="ARBA00023136"/>
    </source>
</evidence>
<feature type="transmembrane region" description="Helical" evidence="7">
    <location>
        <begin position="435"/>
        <end position="453"/>
    </location>
</feature>
<feature type="domain" description="ComEC/Rec2-related protein" evidence="9">
    <location>
        <begin position="372"/>
        <end position="654"/>
    </location>
</feature>
<gene>
    <name evidence="11" type="ORF">SAMN02745206_00940</name>
</gene>
<feature type="region of interest" description="Disordered" evidence="6">
    <location>
        <begin position="1060"/>
        <end position="1080"/>
    </location>
</feature>
<comment type="subcellular location">
    <subcellularLocation>
        <location evidence="1">Cell membrane</location>
        <topology evidence="1">Multi-pass membrane protein</topology>
    </subcellularLocation>
</comment>
<keyword evidence="12" id="KW-1185">Reference proteome</keyword>
<reference evidence="12" key="1">
    <citation type="submission" date="2016-11" db="EMBL/GenBank/DDBJ databases">
        <authorList>
            <person name="Varghese N."/>
            <person name="Submissions S."/>
        </authorList>
    </citation>
    <scope>NUCLEOTIDE SEQUENCE [LARGE SCALE GENOMIC DNA]</scope>
    <source>
        <strain evidence="12">DSM 9756</strain>
    </source>
</reference>
<dbReference type="PANTHER" id="PTHR30619">
    <property type="entry name" value="DNA INTERNALIZATION/COMPETENCE PROTEIN COMEC/REC2"/>
    <property type="match status" value="1"/>
</dbReference>
<evidence type="ECO:0000256" key="7">
    <source>
        <dbReference type="SAM" id="Phobius"/>
    </source>
</evidence>
<dbReference type="InterPro" id="IPR001279">
    <property type="entry name" value="Metallo-B-lactamas"/>
</dbReference>
<dbReference type="InterPro" id="IPR052159">
    <property type="entry name" value="Competence_DNA_uptake"/>
</dbReference>
<dbReference type="NCBIfam" id="TIGR00360">
    <property type="entry name" value="ComEC_N-term"/>
    <property type="match status" value="1"/>
</dbReference>
<evidence type="ECO:0000256" key="2">
    <source>
        <dbReference type="ARBA" id="ARBA00022475"/>
    </source>
</evidence>
<dbReference type="Pfam" id="PF00753">
    <property type="entry name" value="Lactamase_B"/>
    <property type="match status" value="1"/>
</dbReference>
<feature type="transmembrane region" description="Helical" evidence="7">
    <location>
        <begin position="599"/>
        <end position="619"/>
    </location>
</feature>
<dbReference type="AlphaFoldDB" id="A0A1M4WZD2"/>
<feature type="domain" description="Metallo-beta-lactamase" evidence="8">
    <location>
        <begin position="698"/>
        <end position="780"/>
    </location>
</feature>
<name>A0A1M4WZD2_9BACT</name>
<dbReference type="Proteomes" id="UP000184076">
    <property type="component" value="Unassembled WGS sequence"/>
</dbReference>
<protein>
    <submittedName>
        <fullName evidence="11">DNA internalization-related competence protein ComEC/Rec2</fullName>
    </submittedName>
</protein>
<feature type="domain" description="DUF4131" evidence="10">
    <location>
        <begin position="246"/>
        <end position="307"/>
    </location>
</feature>
<dbReference type="PANTHER" id="PTHR30619:SF1">
    <property type="entry name" value="RECOMBINATION PROTEIN 2"/>
    <property type="match status" value="1"/>
</dbReference>
<dbReference type="RefSeq" id="WP_084076193.1">
    <property type="nucleotide sequence ID" value="NZ_FQVB01000008.1"/>
</dbReference>
<evidence type="ECO:0000259" key="10">
    <source>
        <dbReference type="Pfam" id="PF13567"/>
    </source>
</evidence>
<keyword evidence="4 7" id="KW-1133">Transmembrane helix</keyword>
<dbReference type="CDD" id="cd07731">
    <property type="entry name" value="ComA-like_MBL-fold"/>
    <property type="match status" value="1"/>
</dbReference>
<evidence type="ECO:0000259" key="8">
    <source>
        <dbReference type="Pfam" id="PF00753"/>
    </source>
</evidence>
<evidence type="ECO:0000256" key="1">
    <source>
        <dbReference type="ARBA" id="ARBA00004651"/>
    </source>
</evidence>
<dbReference type="InterPro" id="IPR035681">
    <property type="entry name" value="ComA-like_MBL"/>
</dbReference>
<feature type="region of interest" description="Disordered" evidence="6">
    <location>
        <begin position="160"/>
        <end position="223"/>
    </location>
</feature>
<dbReference type="InterPro" id="IPR004477">
    <property type="entry name" value="ComEC_N"/>
</dbReference>
<feature type="transmembrane region" description="Helical" evidence="7">
    <location>
        <begin position="460"/>
        <end position="477"/>
    </location>
</feature>
<evidence type="ECO:0000256" key="4">
    <source>
        <dbReference type="ARBA" id="ARBA00022989"/>
    </source>
</evidence>
<proteinExistence type="predicted"/>
<evidence type="ECO:0000256" key="3">
    <source>
        <dbReference type="ARBA" id="ARBA00022692"/>
    </source>
</evidence>
<feature type="transmembrane region" description="Helical" evidence="7">
    <location>
        <begin position="57"/>
        <end position="75"/>
    </location>
</feature>
<feature type="transmembrane region" description="Helical" evidence="7">
    <location>
        <begin position="663"/>
        <end position="679"/>
    </location>
</feature>
<dbReference type="Pfam" id="PF03772">
    <property type="entry name" value="Competence"/>
    <property type="match status" value="1"/>
</dbReference>
<dbReference type="InterPro" id="IPR025405">
    <property type="entry name" value="DUF4131"/>
</dbReference>
<dbReference type="OrthoDB" id="9790149at2"/>
<keyword evidence="5 7" id="KW-0472">Membrane</keyword>
<evidence type="ECO:0000313" key="12">
    <source>
        <dbReference type="Proteomes" id="UP000184076"/>
    </source>
</evidence>
<accession>A0A1M4WZD2</accession>
<dbReference type="InterPro" id="IPR036866">
    <property type="entry name" value="RibonucZ/Hydroxyglut_hydro"/>
</dbReference>
<dbReference type="EMBL" id="FQVB01000008">
    <property type="protein sequence ID" value="SHE86616.1"/>
    <property type="molecule type" value="Genomic_DNA"/>
</dbReference>